<gene>
    <name evidence="8" type="ORF">FC21_GL000735</name>
</gene>
<evidence type="ECO:0000256" key="5">
    <source>
        <dbReference type="PROSITE-ProRule" id="PRU00520"/>
    </source>
</evidence>
<evidence type="ECO:0000313" key="8">
    <source>
        <dbReference type="EMBL" id="KRL95631.1"/>
    </source>
</evidence>
<comment type="similarity">
    <text evidence="1 6">Belongs to the acylphosphatase family.</text>
</comment>
<feature type="active site" evidence="5">
    <location>
        <position position="18"/>
    </location>
</feature>
<keyword evidence="9" id="KW-1185">Reference proteome</keyword>
<protein>
    <recommendedName>
        <fullName evidence="3 5">acylphosphatase</fullName>
        <ecNumber evidence="2 5">3.6.1.7</ecNumber>
    </recommendedName>
</protein>
<accession>A0A0R1UQZ7</accession>
<dbReference type="InterPro" id="IPR020456">
    <property type="entry name" value="Acylphosphatase"/>
</dbReference>
<evidence type="ECO:0000256" key="6">
    <source>
        <dbReference type="RuleBase" id="RU004168"/>
    </source>
</evidence>
<dbReference type="PROSITE" id="PS51160">
    <property type="entry name" value="ACYLPHOSPHATASE_3"/>
    <property type="match status" value="1"/>
</dbReference>
<comment type="caution">
    <text evidence="8">The sequence shown here is derived from an EMBL/GenBank/DDBJ whole genome shotgun (WGS) entry which is preliminary data.</text>
</comment>
<feature type="active site" evidence="5">
    <location>
        <position position="36"/>
    </location>
</feature>
<dbReference type="EMBL" id="AZGC01000018">
    <property type="protein sequence ID" value="KRL95631.1"/>
    <property type="molecule type" value="Genomic_DNA"/>
</dbReference>
<name>A0A0R1UQZ7_9LACO</name>
<dbReference type="OrthoDB" id="9808093at2"/>
<reference evidence="8 9" key="1">
    <citation type="journal article" date="2015" name="Genome Announc.">
        <title>Expanding the biotechnology potential of lactobacilli through comparative genomics of 213 strains and associated genera.</title>
        <authorList>
            <person name="Sun Z."/>
            <person name="Harris H.M."/>
            <person name="McCann A."/>
            <person name="Guo C."/>
            <person name="Argimon S."/>
            <person name="Zhang W."/>
            <person name="Yang X."/>
            <person name="Jeffery I.B."/>
            <person name="Cooney J.C."/>
            <person name="Kagawa T.F."/>
            <person name="Liu W."/>
            <person name="Song Y."/>
            <person name="Salvetti E."/>
            <person name="Wrobel A."/>
            <person name="Rasinkangas P."/>
            <person name="Parkhill J."/>
            <person name="Rea M.C."/>
            <person name="O'Sullivan O."/>
            <person name="Ritari J."/>
            <person name="Douillard F.P."/>
            <person name="Paul Ross R."/>
            <person name="Yang R."/>
            <person name="Briner A.E."/>
            <person name="Felis G.E."/>
            <person name="de Vos W.M."/>
            <person name="Barrangou R."/>
            <person name="Klaenhammer T.R."/>
            <person name="Caufield P.W."/>
            <person name="Cui Y."/>
            <person name="Zhang H."/>
            <person name="O'Toole P.W."/>
        </authorList>
    </citation>
    <scope>NUCLEOTIDE SEQUENCE [LARGE SCALE GENOMIC DNA]</scope>
    <source>
        <strain evidence="8 9">DSM 18793</strain>
    </source>
</reference>
<dbReference type="PROSITE" id="PS00150">
    <property type="entry name" value="ACYLPHOSPHATASE_1"/>
    <property type="match status" value="1"/>
</dbReference>
<organism evidence="8 9">
    <name type="scientific">Limosilactobacillus equigenerosi DSM 18793 = JCM 14505</name>
    <dbReference type="NCBI Taxonomy" id="1423742"/>
    <lineage>
        <taxon>Bacteria</taxon>
        <taxon>Bacillati</taxon>
        <taxon>Bacillota</taxon>
        <taxon>Bacilli</taxon>
        <taxon>Lactobacillales</taxon>
        <taxon>Lactobacillaceae</taxon>
        <taxon>Limosilactobacillus</taxon>
    </lineage>
</organism>
<dbReference type="InterPro" id="IPR017968">
    <property type="entry name" value="Acylphosphatase_CS"/>
</dbReference>
<keyword evidence="5" id="KW-0378">Hydrolase</keyword>
<evidence type="ECO:0000256" key="3">
    <source>
        <dbReference type="ARBA" id="ARBA00015991"/>
    </source>
</evidence>
<evidence type="ECO:0000259" key="7">
    <source>
        <dbReference type="PROSITE" id="PS51160"/>
    </source>
</evidence>
<feature type="domain" description="Acylphosphatase-like" evidence="7">
    <location>
        <begin position="3"/>
        <end position="90"/>
    </location>
</feature>
<dbReference type="PANTHER" id="PTHR47268:SF4">
    <property type="entry name" value="ACYLPHOSPHATASE"/>
    <property type="match status" value="1"/>
</dbReference>
<dbReference type="PATRIC" id="fig|1423742.4.peg.764"/>
<dbReference type="EC" id="3.6.1.7" evidence="2 5"/>
<evidence type="ECO:0000256" key="1">
    <source>
        <dbReference type="ARBA" id="ARBA00005614"/>
    </source>
</evidence>
<dbReference type="Pfam" id="PF00708">
    <property type="entry name" value="Acylphosphatase"/>
    <property type="match status" value="1"/>
</dbReference>
<evidence type="ECO:0000313" key="9">
    <source>
        <dbReference type="Proteomes" id="UP000051084"/>
    </source>
</evidence>
<dbReference type="Proteomes" id="UP000051084">
    <property type="component" value="Unassembled WGS sequence"/>
</dbReference>
<dbReference type="InterPro" id="IPR001792">
    <property type="entry name" value="Acylphosphatase-like_dom"/>
</dbReference>
<comment type="catalytic activity">
    <reaction evidence="4 5">
        <text>an acyl phosphate + H2O = a carboxylate + phosphate + H(+)</text>
        <dbReference type="Rhea" id="RHEA:14965"/>
        <dbReference type="ChEBI" id="CHEBI:15377"/>
        <dbReference type="ChEBI" id="CHEBI:15378"/>
        <dbReference type="ChEBI" id="CHEBI:29067"/>
        <dbReference type="ChEBI" id="CHEBI:43474"/>
        <dbReference type="ChEBI" id="CHEBI:59918"/>
        <dbReference type="EC" id="3.6.1.7"/>
    </reaction>
</comment>
<proteinExistence type="inferred from homology"/>
<dbReference type="InterPro" id="IPR036046">
    <property type="entry name" value="Acylphosphatase-like_dom_sf"/>
</dbReference>
<dbReference type="RefSeq" id="WP_054653130.1">
    <property type="nucleotide sequence ID" value="NZ_AZGC01000018.1"/>
</dbReference>
<dbReference type="Gene3D" id="3.30.70.100">
    <property type="match status" value="1"/>
</dbReference>
<dbReference type="AlphaFoldDB" id="A0A0R1UQZ7"/>
<dbReference type="SUPFAM" id="SSF54975">
    <property type="entry name" value="Acylphosphatase/BLUF domain-like"/>
    <property type="match status" value="1"/>
</dbReference>
<dbReference type="GO" id="GO:0003998">
    <property type="term" value="F:acylphosphatase activity"/>
    <property type="evidence" value="ECO:0007669"/>
    <property type="project" value="UniProtKB-EC"/>
</dbReference>
<sequence length="90" mass="10002">MITYQIIVTGHVQGVGFRWSCVQLAQQLQLTGTVKNLVDGRVEIHVTGNGITIHQFLKTIQAGINPYATVTNLTTKSEPLQEFPNFTIVY</sequence>
<evidence type="ECO:0000256" key="2">
    <source>
        <dbReference type="ARBA" id="ARBA00012150"/>
    </source>
</evidence>
<dbReference type="PANTHER" id="PTHR47268">
    <property type="entry name" value="ACYLPHOSPHATASE"/>
    <property type="match status" value="1"/>
</dbReference>
<dbReference type="STRING" id="417373.GCA_001570685_00797"/>
<evidence type="ECO:0000256" key="4">
    <source>
        <dbReference type="ARBA" id="ARBA00047645"/>
    </source>
</evidence>